<dbReference type="Proteomes" id="UP001445335">
    <property type="component" value="Unassembled WGS sequence"/>
</dbReference>
<evidence type="ECO:0000256" key="1">
    <source>
        <dbReference type="ARBA" id="ARBA00004141"/>
    </source>
</evidence>
<evidence type="ECO:0000256" key="3">
    <source>
        <dbReference type="ARBA" id="ARBA00022692"/>
    </source>
</evidence>
<evidence type="ECO:0000256" key="4">
    <source>
        <dbReference type="ARBA" id="ARBA00022989"/>
    </source>
</evidence>
<dbReference type="EMBL" id="JALJOU010000028">
    <property type="protein sequence ID" value="KAK9835318.1"/>
    <property type="molecule type" value="Genomic_DNA"/>
</dbReference>
<dbReference type="PANTHER" id="PTHR11266">
    <property type="entry name" value="PEROXISOMAL MEMBRANE PROTEIN 2, PXMP2 MPV17"/>
    <property type="match status" value="1"/>
</dbReference>
<dbReference type="AlphaFoldDB" id="A0AAW1RP03"/>
<accession>A0AAW1RP03</accession>
<evidence type="ECO:0000256" key="5">
    <source>
        <dbReference type="ARBA" id="ARBA00023136"/>
    </source>
</evidence>
<proteinExistence type="inferred from homology"/>
<dbReference type="GO" id="GO:0005737">
    <property type="term" value="C:cytoplasm"/>
    <property type="evidence" value="ECO:0007669"/>
    <property type="project" value="TreeGrafter"/>
</dbReference>
<keyword evidence="7" id="KW-1185">Reference proteome</keyword>
<evidence type="ECO:0000313" key="7">
    <source>
        <dbReference type="Proteomes" id="UP001445335"/>
    </source>
</evidence>
<dbReference type="InterPro" id="IPR007248">
    <property type="entry name" value="Mpv17_PMP22"/>
</dbReference>
<dbReference type="GO" id="GO:0016020">
    <property type="term" value="C:membrane"/>
    <property type="evidence" value="ECO:0007669"/>
    <property type="project" value="UniProtKB-SubCell"/>
</dbReference>
<reference evidence="6 7" key="1">
    <citation type="journal article" date="2024" name="Nat. Commun.">
        <title>Phylogenomics reveals the evolutionary origins of lichenization in chlorophyte algae.</title>
        <authorList>
            <person name="Puginier C."/>
            <person name="Libourel C."/>
            <person name="Otte J."/>
            <person name="Skaloud P."/>
            <person name="Haon M."/>
            <person name="Grisel S."/>
            <person name="Petersen M."/>
            <person name="Berrin J.G."/>
            <person name="Delaux P.M."/>
            <person name="Dal Grande F."/>
            <person name="Keller J."/>
        </authorList>
    </citation>
    <scope>NUCLEOTIDE SEQUENCE [LARGE SCALE GENOMIC DNA]</scope>
    <source>
        <strain evidence="6 7">SAG 245.80</strain>
    </source>
</reference>
<comment type="subcellular location">
    <subcellularLocation>
        <location evidence="1">Membrane</location>
        <topology evidence="1">Multi-pass membrane protein</topology>
    </subcellularLocation>
</comment>
<protein>
    <submittedName>
        <fullName evidence="6">Uncharacterized protein</fullName>
    </submittedName>
</protein>
<evidence type="ECO:0000256" key="2">
    <source>
        <dbReference type="ARBA" id="ARBA00006824"/>
    </source>
</evidence>
<comment type="similarity">
    <text evidence="2">Belongs to the peroxisomal membrane protein PXMP2/4 family.</text>
</comment>
<keyword evidence="3" id="KW-0812">Transmembrane</keyword>
<dbReference type="Pfam" id="PF04117">
    <property type="entry name" value="Mpv17_PMP22"/>
    <property type="match status" value="1"/>
</dbReference>
<name>A0AAW1RP03_9CHLO</name>
<evidence type="ECO:0000313" key="6">
    <source>
        <dbReference type="EMBL" id="KAK9835318.1"/>
    </source>
</evidence>
<keyword evidence="5" id="KW-0472">Membrane</keyword>
<keyword evidence="4" id="KW-1133">Transmembrane helix</keyword>
<comment type="caution">
    <text evidence="6">The sequence shown here is derived from an EMBL/GenBank/DDBJ whole genome shotgun (WGS) entry which is preliminary data.</text>
</comment>
<organism evidence="6 7">
    <name type="scientific">Elliptochloris bilobata</name>
    <dbReference type="NCBI Taxonomy" id="381761"/>
    <lineage>
        <taxon>Eukaryota</taxon>
        <taxon>Viridiplantae</taxon>
        <taxon>Chlorophyta</taxon>
        <taxon>core chlorophytes</taxon>
        <taxon>Trebouxiophyceae</taxon>
        <taxon>Trebouxiophyceae incertae sedis</taxon>
        <taxon>Elliptochloris clade</taxon>
        <taxon>Elliptochloris</taxon>
    </lineage>
</organism>
<gene>
    <name evidence="6" type="ORF">WJX81_001525</name>
</gene>
<dbReference type="PANTHER" id="PTHR11266:SF121">
    <property type="entry name" value="OS09G0315000 PROTEIN"/>
    <property type="match status" value="1"/>
</dbReference>
<sequence>MPEGLPRGLAVGRTPLLCGAHLSASPSVWRVEARSSAFLSVDASESFDNVDDVAAPPRFLPWCRSAQEETRAVNYLLNGSMIALVLTASATELLELVKGDFFSAHASVDGVRTALNQSWEAYAHGVDAHPLATKAVISGAVYGAGDFTAQTYEQRSLREFDFARTLRSALCGLLAHGPLSHLYYEKLDRFFILSPYFDGGDAWYTPLFKIAVDQTAWSVTWNSLYYILLGLMKLESPAVIISTVRASWWDVLKAGWRLWPIAHLVTYFVVPCAHRVLWVDTVELVWVTILAHYGHQQRERAAALARAALNELAGGSNGMSAPGQVACALPGASFTEEILRSIDGAETDYIVFSLRDGDVALLRAAEAAMRTWHATTADDHKGEGPRVERDVEAAAACHAQVGDLWEQ</sequence>